<dbReference type="GO" id="GO:0032259">
    <property type="term" value="P:methylation"/>
    <property type="evidence" value="ECO:0007669"/>
    <property type="project" value="UniProtKB-KW"/>
</dbReference>
<dbReference type="STRING" id="450378.GCA_001661675_01286"/>
<dbReference type="Proteomes" id="UP000195807">
    <property type="component" value="Chromosome"/>
</dbReference>
<evidence type="ECO:0000313" key="3">
    <source>
        <dbReference type="EMBL" id="ARU15885.1"/>
    </source>
</evidence>
<dbReference type="RefSeq" id="WP_066844175.1">
    <property type="nucleotide sequence ID" value="NZ_CP019602.1"/>
</dbReference>
<name>A0A1Z1FAU3_9SPHN</name>
<keyword evidence="4" id="KW-1185">Reference proteome</keyword>
<dbReference type="AlphaFoldDB" id="A0A1Z1FAU3"/>
<protein>
    <recommendedName>
        <fullName evidence="5">Methyltransferase domain-containing protein</fullName>
    </recommendedName>
</protein>
<evidence type="ECO:0000256" key="1">
    <source>
        <dbReference type="ARBA" id="ARBA00022603"/>
    </source>
</evidence>
<dbReference type="InterPro" id="IPR029063">
    <property type="entry name" value="SAM-dependent_MTases_sf"/>
</dbReference>
<evidence type="ECO:0000313" key="4">
    <source>
        <dbReference type="Proteomes" id="UP000195807"/>
    </source>
</evidence>
<dbReference type="InterPro" id="IPR050602">
    <property type="entry name" value="Malonyl-ACP_OMT"/>
</dbReference>
<reference evidence="3" key="1">
    <citation type="submission" date="2017-01" db="EMBL/GenBank/DDBJ databases">
        <title>Complete genome sequence of esterase-producing bacterium Croceicoccus marinus E4A9.</title>
        <authorList>
            <person name="Wu Y.-H."/>
            <person name="Cheng H."/>
            <person name="Xu L."/>
            <person name="Huo Y.-Y."/>
            <person name="Wang C.-S."/>
            <person name="Xu X.-W."/>
        </authorList>
    </citation>
    <scope>NUCLEOTIDE SEQUENCE [LARGE SCALE GENOMIC DNA]</scope>
    <source>
        <strain evidence="3">E4A9</strain>
    </source>
</reference>
<dbReference type="PANTHER" id="PTHR13090">
    <property type="entry name" value="ARGININE-HYDROXYLASE NDUFAF5, MITOCHONDRIAL"/>
    <property type="match status" value="1"/>
</dbReference>
<dbReference type="SUPFAM" id="SSF53335">
    <property type="entry name" value="S-adenosyl-L-methionine-dependent methyltransferases"/>
    <property type="match status" value="1"/>
</dbReference>
<dbReference type="KEGG" id="cman:A9D14_06415"/>
<proteinExistence type="predicted"/>
<evidence type="ECO:0000256" key="2">
    <source>
        <dbReference type="ARBA" id="ARBA00022679"/>
    </source>
</evidence>
<gene>
    <name evidence="3" type="ORF">A9D14_06415</name>
</gene>
<dbReference type="OrthoDB" id="9793723at2"/>
<keyword evidence="2" id="KW-0808">Transferase</keyword>
<dbReference type="GO" id="GO:0008168">
    <property type="term" value="F:methyltransferase activity"/>
    <property type="evidence" value="ECO:0007669"/>
    <property type="project" value="UniProtKB-KW"/>
</dbReference>
<organism evidence="3 4">
    <name type="scientific">Croceicoccus marinus</name>
    <dbReference type="NCBI Taxonomy" id="450378"/>
    <lineage>
        <taxon>Bacteria</taxon>
        <taxon>Pseudomonadati</taxon>
        <taxon>Pseudomonadota</taxon>
        <taxon>Alphaproteobacteria</taxon>
        <taxon>Sphingomonadales</taxon>
        <taxon>Erythrobacteraceae</taxon>
        <taxon>Croceicoccus</taxon>
    </lineage>
</organism>
<accession>A0A1Z1FAU3</accession>
<dbReference type="EMBL" id="CP019602">
    <property type="protein sequence ID" value="ARU15885.1"/>
    <property type="molecule type" value="Genomic_DNA"/>
</dbReference>
<dbReference type="Pfam" id="PF13489">
    <property type="entry name" value="Methyltransf_23"/>
    <property type="match status" value="1"/>
</dbReference>
<dbReference type="PANTHER" id="PTHR13090:SF1">
    <property type="entry name" value="ARGININE-HYDROXYLASE NDUFAF5, MITOCHONDRIAL"/>
    <property type="match status" value="1"/>
</dbReference>
<evidence type="ECO:0008006" key="5">
    <source>
        <dbReference type="Google" id="ProtNLM"/>
    </source>
</evidence>
<sequence length="263" mass="28163">MDIPPSPPKIFSRKRRVAARLRMQSMADTGSGVATVARELAEDVVDRLGFLREDFESALVLGDRTGALARHLEEGGTHAISADPAPLPGVRVIDEEAPLPGGPFSLIVSLGLLDTVNDLPGALVLIRRALKPGGLMIASFGAAGSLSGLRAAMLQADGERPAPRIHPQVDVRAAGQLLTRLGFADPVVDGWGFDVDFESFDQIVGDLRAQGLNNVLANSGPHLSRKAVHTARTQFEARREADGLIRERFEFVTLTGRNPAPRF</sequence>
<keyword evidence="1" id="KW-0489">Methyltransferase</keyword>
<dbReference type="Gene3D" id="3.40.50.150">
    <property type="entry name" value="Vaccinia Virus protein VP39"/>
    <property type="match status" value="1"/>
</dbReference>